<accession>A0A2V1H1H8</accession>
<dbReference type="PIRSF" id="PIRSF006078">
    <property type="entry name" value="GlxK"/>
    <property type="match status" value="1"/>
</dbReference>
<dbReference type="SUPFAM" id="SSF110738">
    <property type="entry name" value="Glycerate kinase I"/>
    <property type="match status" value="1"/>
</dbReference>
<comment type="similarity">
    <text evidence="1 4">Belongs to the glycerate kinase type-1 family.</text>
</comment>
<evidence type="ECO:0000256" key="1">
    <source>
        <dbReference type="ARBA" id="ARBA00006284"/>
    </source>
</evidence>
<dbReference type="InterPro" id="IPR004381">
    <property type="entry name" value="Glycerate_kinase"/>
</dbReference>
<evidence type="ECO:0000313" key="6">
    <source>
        <dbReference type="Proteomes" id="UP000244906"/>
    </source>
</evidence>
<organism evidence="5 6">
    <name type="scientific">Pelagibaculum spongiae</name>
    <dbReference type="NCBI Taxonomy" id="2080658"/>
    <lineage>
        <taxon>Bacteria</taxon>
        <taxon>Pseudomonadati</taxon>
        <taxon>Pseudomonadota</taxon>
        <taxon>Gammaproteobacteria</taxon>
        <taxon>Oceanospirillales</taxon>
        <taxon>Pelagibaculum</taxon>
    </lineage>
</organism>
<evidence type="ECO:0000313" key="5">
    <source>
        <dbReference type="EMBL" id="PVZ72373.1"/>
    </source>
</evidence>
<comment type="caution">
    <text evidence="5">The sequence shown here is derived from an EMBL/GenBank/DDBJ whole genome shotgun (WGS) entry which is preliminary data.</text>
</comment>
<dbReference type="GO" id="GO:0008887">
    <property type="term" value="F:glycerate kinase activity"/>
    <property type="evidence" value="ECO:0007669"/>
    <property type="project" value="UniProtKB-UniRule"/>
</dbReference>
<dbReference type="OrthoDB" id="9774290at2"/>
<keyword evidence="2 4" id="KW-0808">Transferase</keyword>
<sequence>MKILIAPDSFKGSMDALNAAEIIKKGCLIANPNAHCVIQPIADGGEGTLEILLQQLHGHAIYFNVNDALSSSIKAPLGWVAEQQLAIIEIASIVGLYSLNKTRRNPALTSTFGVGQLIKHALKLGAKTILITLGGSSTNDGGVGMLQALGAVFLDQSGNDLPLGGIAIKQLHKIDLKRLDSRLAQCNIIAACDVDNPLCGPRGADKNLVKQLDQALMQLEKVSQPILEQHNPCNTLEKPIAKQAGTGAAGGLGFTLKGFLAAELQSGAELVLQTLNISKNLNSIDLVITGEGQIDWQTQFGKAPWQLMLAAHQKHIPVIGLCGRKGRGWQQLLSNGDSKGFRLIKSITPNHQTIDQAMANAETNLFQASYQVIKQWQN</sequence>
<dbReference type="NCBIfam" id="TIGR00045">
    <property type="entry name" value="glycerate kinase"/>
    <property type="match status" value="1"/>
</dbReference>
<protein>
    <submittedName>
        <fullName evidence="5">Glycerate kinase</fullName>
    </submittedName>
</protein>
<evidence type="ECO:0000256" key="2">
    <source>
        <dbReference type="ARBA" id="ARBA00022679"/>
    </source>
</evidence>
<dbReference type="Gene3D" id="3.40.50.10350">
    <property type="entry name" value="Glycerate kinase, domain 1"/>
    <property type="match status" value="1"/>
</dbReference>
<dbReference type="InterPro" id="IPR018193">
    <property type="entry name" value="Glyc_kinase_flavodox-like_fold"/>
</dbReference>
<gene>
    <name evidence="5" type="ORF">DC094_05035</name>
</gene>
<keyword evidence="6" id="KW-1185">Reference proteome</keyword>
<dbReference type="Gene3D" id="3.90.1510.10">
    <property type="entry name" value="Glycerate kinase, domain 2"/>
    <property type="match status" value="1"/>
</dbReference>
<dbReference type="RefSeq" id="WP_116685959.1">
    <property type="nucleotide sequence ID" value="NZ_CAWNYD010000001.1"/>
</dbReference>
<name>A0A2V1H1H8_9GAMM</name>
<reference evidence="5 6" key="1">
    <citation type="submission" date="2018-04" db="EMBL/GenBank/DDBJ databases">
        <title>Thalassorhabdus spongiae gen. nov., sp. nov., isolated from a marine sponge in South-West Iceland.</title>
        <authorList>
            <person name="Knobloch S."/>
            <person name="Daussin A."/>
            <person name="Johannsson R."/>
            <person name="Marteinsson V.T."/>
        </authorList>
    </citation>
    <scope>NUCLEOTIDE SEQUENCE [LARGE SCALE GENOMIC DNA]</scope>
    <source>
        <strain evidence="5 6">Hp12</strain>
    </source>
</reference>
<dbReference type="PANTHER" id="PTHR21599:SF0">
    <property type="entry name" value="GLYCERATE KINASE"/>
    <property type="match status" value="1"/>
</dbReference>
<dbReference type="Proteomes" id="UP000244906">
    <property type="component" value="Unassembled WGS sequence"/>
</dbReference>
<dbReference type="PANTHER" id="PTHR21599">
    <property type="entry name" value="GLYCERATE KINASE"/>
    <property type="match status" value="1"/>
</dbReference>
<proteinExistence type="inferred from homology"/>
<dbReference type="InterPro" id="IPR036129">
    <property type="entry name" value="Glycerate_kinase_sf"/>
</dbReference>
<dbReference type="EMBL" id="QDDL01000001">
    <property type="protein sequence ID" value="PVZ72373.1"/>
    <property type="molecule type" value="Genomic_DNA"/>
</dbReference>
<evidence type="ECO:0000256" key="4">
    <source>
        <dbReference type="PIRNR" id="PIRNR006078"/>
    </source>
</evidence>
<dbReference type="AlphaFoldDB" id="A0A2V1H1H8"/>
<dbReference type="GO" id="GO:0031388">
    <property type="term" value="P:organic acid phosphorylation"/>
    <property type="evidence" value="ECO:0007669"/>
    <property type="project" value="UniProtKB-UniRule"/>
</dbReference>
<dbReference type="Pfam" id="PF02595">
    <property type="entry name" value="Gly_kinase"/>
    <property type="match status" value="1"/>
</dbReference>
<keyword evidence="3 4" id="KW-0418">Kinase</keyword>
<evidence type="ECO:0000256" key="3">
    <source>
        <dbReference type="ARBA" id="ARBA00022777"/>
    </source>
</evidence>
<dbReference type="InterPro" id="IPR018197">
    <property type="entry name" value="Glycerate_kinase_RE-like"/>
</dbReference>